<proteinExistence type="predicted"/>
<evidence type="ECO:0000313" key="3">
    <source>
        <dbReference type="Proteomes" id="UP000324143"/>
    </source>
</evidence>
<dbReference type="Proteomes" id="UP000324143">
    <property type="component" value="Unassembled WGS sequence"/>
</dbReference>
<evidence type="ECO:0000259" key="1">
    <source>
        <dbReference type="Pfam" id="PF04545"/>
    </source>
</evidence>
<dbReference type="InterPro" id="IPR007630">
    <property type="entry name" value="RNA_pol_sigma70_r4"/>
</dbReference>
<dbReference type="InterPro" id="IPR036388">
    <property type="entry name" value="WH-like_DNA-bd_sf"/>
</dbReference>
<accession>A0A5D0MHC6</accession>
<evidence type="ECO:0000313" key="2">
    <source>
        <dbReference type="EMBL" id="TYB31285.1"/>
    </source>
</evidence>
<sequence>MFIPEILKKKKLPLENNNPLYKLSEFYDLTTFGDLDKNILKEVYENNVKLFWNIIKQLAFYGIIFNNKAAKYNIIKNAHYAFLDIDPKYFDEKIKYEYYPNLSKIKNLLLDFGILYKRNLSTIPVKSILYYYNNLSIIEELININYLIKGKIRLHDIFIKSKYNKIIEKLNDNNLIYVNRIVNNYDYKKLSKKFNLNPNHSLVFYNKIINFINILNNNKVYEKKEYSFKIKIEDIIQNSLLNKIVRALKKDKIIYISDLPKNKFQFLLSYRGVGIKKAKLFINQINNYEKNDINDKEVKYSNFFKINIPNNLINEEVLNFLPKYYNINSDLVKVFEIFDIVMKKDKKNKLKIFIKKLLKVYNLINNISNINDEKKLLKKAFMYKDYPLENLKKVEKGKKIKKIINKLLEDNIYYLKNLNLKLDNYKKYKGVGKVKISKFRELLGSELNKDHYWINYKNKSFKVYKEVYQRNIENDNIKKLTNCNYNEVLCMGFDLYSEDNKNIIFEYLVNKNKDIRKQKIKNRFNKIIEKIKYKDYYPNNISTRAWEIIYYRNIKHYTLEKIGDKYNISRERVRQILKKNYKSNYFNVINLYLGILKKSLNKRLIIKINSFFNSKEIKEYDIIKYFLNKKKVKVFKGEYFLDINIKKINKLINNVISKIQSKFGKINIEKATIENYLYFEFGKKFSDYTKRNDECLEEIVYSKFVEKNGKLSLKGMNKHKKFKAIFKNYFSNGFDRKKDTKKFKKYYCKIFCDNIDNISTRNIVSIITRRNNDYLIIDRGVYLHKDHINVKKEDLEDIIKNIESIFDKENIYQIFCKRLYEDNIETCNRLKIKSYYHLHSLIKIFYPKKFYYPKSPWIYKSNNYEFSTRESDIIDFLKKFNKPINYDLIKKEFVEKRGWKKYMLHPLYTSNEIIRVDIKKYFLRSELNIKSDILDNLIKKIRKRLKNREIVSIKKIYYEKKAYYKIKGIYSSYCLYEILKSNKDVSFYLPKYPIILDKYIDNFNKKRAILKFIKRKNGPVFFSTIKREFLDRLKFKKTALYNWLNYNEKIVTIEKRKEYIHIANIGINEKKKNLLFDLIVESIENSNNYYISLKEVIFDKNVEFPKVKNNLKWTTDMIKYFIDGFPGLLLLGYNDEIVLFEDNTRNIQSEQDFIYYFVKENFDGHVRIKRLIKELRKIDFIIKSIPKNYKTYTKGLYEFRENEVIIKDLLNVKKS</sequence>
<organism evidence="2 3">
    <name type="scientific">Candidatus Mcinerneyibacterium aminivorans</name>
    <dbReference type="NCBI Taxonomy" id="2703815"/>
    <lineage>
        <taxon>Bacteria</taxon>
        <taxon>Candidatus Macinerneyibacteriota</taxon>
        <taxon>Candidatus Mcinerneyibacteria</taxon>
        <taxon>Candidatus Mcinerneyibacteriales</taxon>
        <taxon>Candidatus Mcinerneyibacteriaceae</taxon>
        <taxon>Candidatus Mcinerneyibacterium</taxon>
    </lineage>
</organism>
<dbReference type="EMBL" id="VSIX01000042">
    <property type="protein sequence ID" value="TYB31285.1"/>
    <property type="molecule type" value="Genomic_DNA"/>
</dbReference>
<dbReference type="Pfam" id="PF04545">
    <property type="entry name" value="Sigma70_r4"/>
    <property type="match status" value="1"/>
</dbReference>
<protein>
    <recommendedName>
        <fullName evidence="1">RNA polymerase sigma-70 region 4 domain-containing protein</fullName>
    </recommendedName>
</protein>
<reference evidence="2" key="1">
    <citation type="submission" date="2019-08" db="EMBL/GenBank/DDBJ databases">
        <title>Genomic characterization of a novel candidate phylum (ARYD3) from a high temperature, high salinity tertiary oil reservoir in north central Oklahoma, USA.</title>
        <authorList>
            <person name="Youssef N.H."/>
            <person name="Yadav A."/>
            <person name="Elshahed M.S."/>
        </authorList>
    </citation>
    <scope>NUCLEOTIDE SEQUENCE [LARGE SCALE GENOMIC DNA]</scope>
    <source>
        <strain evidence="2">ARYD3</strain>
    </source>
</reference>
<name>A0A5D0MHC6_9BACT</name>
<comment type="caution">
    <text evidence="2">The sequence shown here is derived from an EMBL/GenBank/DDBJ whole genome shotgun (WGS) entry which is preliminary data.</text>
</comment>
<dbReference type="InterPro" id="IPR013324">
    <property type="entry name" value="RNA_pol_sigma_r3/r4-like"/>
</dbReference>
<dbReference type="GO" id="GO:0003700">
    <property type="term" value="F:DNA-binding transcription factor activity"/>
    <property type="evidence" value="ECO:0007669"/>
    <property type="project" value="InterPro"/>
</dbReference>
<keyword evidence="3" id="KW-1185">Reference proteome</keyword>
<dbReference type="SUPFAM" id="SSF88659">
    <property type="entry name" value="Sigma3 and sigma4 domains of RNA polymerase sigma factors"/>
    <property type="match status" value="1"/>
</dbReference>
<gene>
    <name evidence="2" type="ORF">FXF47_04960</name>
</gene>
<dbReference type="AlphaFoldDB" id="A0A5D0MHC6"/>
<dbReference type="GO" id="GO:0006352">
    <property type="term" value="P:DNA-templated transcription initiation"/>
    <property type="evidence" value="ECO:0007669"/>
    <property type="project" value="InterPro"/>
</dbReference>
<feature type="domain" description="RNA polymerase sigma-70 region 4" evidence="1">
    <location>
        <begin position="542"/>
        <end position="579"/>
    </location>
</feature>
<dbReference type="Gene3D" id="1.10.10.10">
    <property type="entry name" value="Winged helix-like DNA-binding domain superfamily/Winged helix DNA-binding domain"/>
    <property type="match status" value="1"/>
</dbReference>